<feature type="domain" description="N-acetyltransferase" evidence="1">
    <location>
        <begin position="7"/>
        <end position="171"/>
    </location>
</feature>
<keyword evidence="3" id="KW-1185">Reference proteome</keyword>
<sequence length="178" mass="18870">MPSLSRFSIRPVADTDLATITAIYGAAVREGTASFELEPPPLDEMVRRRVALAASGHPYLVAVSDADAVLGYAYAGPYRPRPAYRWTVEDSIYLAADARGLGVGRALLAALLDAATDAGYRQMIAVIGDSGNAASIALHRALGFHMVGTFEAVGWKHDRWLDSVLMQCALGNGAALPP</sequence>
<name>A0A1M5N2X7_9HYPH</name>
<evidence type="ECO:0000259" key="1">
    <source>
        <dbReference type="PROSITE" id="PS51186"/>
    </source>
</evidence>
<keyword evidence="2" id="KW-0808">Transferase</keyword>
<dbReference type="GO" id="GO:0016747">
    <property type="term" value="F:acyltransferase activity, transferring groups other than amino-acyl groups"/>
    <property type="evidence" value="ECO:0007669"/>
    <property type="project" value="InterPro"/>
</dbReference>
<organism evidence="2 3">
    <name type="scientific">Kaistia soli DSM 19436</name>
    <dbReference type="NCBI Taxonomy" id="1122133"/>
    <lineage>
        <taxon>Bacteria</taxon>
        <taxon>Pseudomonadati</taxon>
        <taxon>Pseudomonadota</taxon>
        <taxon>Alphaproteobacteria</taxon>
        <taxon>Hyphomicrobiales</taxon>
        <taxon>Kaistiaceae</taxon>
        <taxon>Kaistia</taxon>
    </lineage>
</organism>
<accession>A0A1M5N2X7</accession>
<evidence type="ECO:0000313" key="2">
    <source>
        <dbReference type="EMBL" id="SHG83924.1"/>
    </source>
</evidence>
<dbReference type="InterPro" id="IPR000182">
    <property type="entry name" value="GNAT_dom"/>
</dbReference>
<dbReference type="PROSITE" id="PS51186">
    <property type="entry name" value="GNAT"/>
    <property type="match status" value="1"/>
</dbReference>
<dbReference type="PANTHER" id="PTHR43072:SF8">
    <property type="entry name" value="ACYLTRANSFERASE FABY-RELATED"/>
    <property type="match status" value="1"/>
</dbReference>
<protein>
    <submittedName>
        <fullName evidence="2">Phosphinothricin acetyltransferase</fullName>
    </submittedName>
</protein>
<gene>
    <name evidence="2" type="ORF">SAMN02745157_4901</name>
</gene>
<dbReference type="Gene3D" id="3.40.630.30">
    <property type="match status" value="1"/>
</dbReference>
<dbReference type="STRING" id="1122133.SAMN02745157_4901"/>
<evidence type="ECO:0000313" key="3">
    <source>
        <dbReference type="Proteomes" id="UP000184485"/>
    </source>
</evidence>
<dbReference type="InterPro" id="IPR016181">
    <property type="entry name" value="Acyl_CoA_acyltransferase"/>
</dbReference>
<dbReference type="EMBL" id="FQUP01000008">
    <property type="protein sequence ID" value="SHG83924.1"/>
    <property type="molecule type" value="Genomic_DNA"/>
</dbReference>
<dbReference type="PANTHER" id="PTHR43072">
    <property type="entry name" value="N-ACETYLTRANSFERASE"/>
    <property type="match status" value="1"/>
</dbReference>
<dbReference type="SUPFAM" id="SSF55729">
    <property type="entry name" value="Acyl-CoA N-acyltransferases (Nat)"/>
    <property type="match status" value="1"/>
</dbReference>
<reference evidence="2 3" key="1">
    <citation type="submission" date="2016-11" db="EMBL/GenBank/DDBJ databases">
        <authorList>
            <person name="Jaros S."/>
            <person name="Januszkiewicz K."/>
            <person name="Wedrychowicz H."/>
        </authorList>
    </citation>
    <scope>NUCLEOTIDE SEQUENCE [LARGE SCALE GENOMIC DNA]</scope>
    <source>
        <strain evidence="2 3">DSM 19436</strain>
    </source>
</reference>
<dbReference type="Pfam" id="PF00583">
    <property type="entry name" value="Acetyltransf_1"/>
    <property type="match status" value="1"/>
</dbReference>
<dbReference type="OrthoDB" id="5459937at2"/>
<dbReference type="AlphaFoldDB" id="A0A1M5N2X7"/>
<dbReference type="Proteomes" id="UP000184485">
    <property type="component" value="Unassembled WGS sequence"/>
</dbReference>
<proteinExistence type="predicted"/>